<proteinExistence type="predicted"/>
<name>V5G841_BYSSN</name>
<evidence type="ECO:0000259" key="2">
    <source>
        <dbReference type="Pfam" id="PF12766"/>
    </source>
</evidence>
<dbReference type="Proteomes" id="UP000018001">
    <property type="component" value="Unassembled WGS sequence"/>
</dbReference>
<dbReference type="InParanoid" id="V5G841"/>
<dbReference type="OrthoDB" id="5394411at2759"/>
<comment type="caution">
    <text evidence="3">The sequence shown here is derived from an EMBL/GenBank/DDBJ whole genome shotgun (WGS) entry which is preliminary data.</text>
</comment>
<feature type="compositionally biased region" description="Low complexity" evidence="1">
    <location>
        <begin position="526"/>
        <end position="535"/>
    </location>
</feature>
<evidence type="ECO:0000313" key="3">
    <source>
        <dbReference type="EMBL" id="GAD98181.1"/>
    </source>
</evidence>
<feature type="region of interest" description="Disordered" evidence="1">
    <location>
        <begin position="428"/>
        <end position="557"/>
    </location>
</feature>
<dbReference type="PANTHER" id="PTHR28243">
    <property type="entry name" value="AGL049CP"/>
    <property type="match status" value="1"/>
</dbReference>
<evidence type="ECO:0000313" key="4">
    <source>
        <dbReference type="Proteomes" id="UP000018001"/>
    </source>
</evidence>
<reference evidence="4" key="1">
    <citation type="journal article" date="2014" name="Genome Announc.">
        <title>Draft genome sequence of the formaldehyde-resistant fungus Byssochlamys spectabilis No. 5 (anamorph Paecilomyces variotii No. 5) (NBRC109023).</title>
        <authorList>
            <person name="Oka T."/>
            <person name="Ekino K."/>
            <person name="Fukuda K."/>
            <person name="Nomura Y."/>
        </authorList>
    </citation>
    <scope>NUCLEOTIDE SEQUENCE [LARGE SCALE GENOMIC DNA]</scope>
    <source>
        <strain evidence="4">No. 5 / NBRC 109023</strain>
    </source>
</reference>
<dbReference type="PANTHER" id="PTHR28243:SF1">
    <property type="entry name" value="PYRIDOXAMINE 5'-PHOSPHATE OXIDASE ALR4036 FAMILY FMN-BINDING DOMAIN-CONTAINING PROTEIN"/>
    <property type="match status" value="1"/>
</dbReference>
<dbReference type="SUPFAM" id="SSF50475">
    <property type="entry name" value="FMN-binding split barrel"/>
    <property type="match status" value="1"/>
</dbReference>
<dbReference type="GO" id="GO:0010181">
    <property type="term" value="F:FMN binding"/>
    <property type="evidence" value="ECO:0007669"/>
    <property type="project" value="InterPro"/>
</dbReference>
<feature type="compositionally biased region" description="Basic residues" evidence="1">
    <location>
        <begin position="543"/>
        <end position="552"/>
    </location>
</feature>
<organism evidence="3 4">
    <name type="scientific">Byssochlamys spectabilis (strain No. 5 / NBRC 109023)</name>
    <name type="common">Paecilomyces variotii</name>
    <dbReference type="NCBI Taxonomy" id="1356009"/>
    <lineage>
        <taxon>Eukaryota</taxon>
        <taxon>Fungi</taxon>
        <taxon>Dikarya</taxon>
        <taxon>Ascomycota</taxon>
        <taxon>Pezizomycotina</taxon>
        <taxon>Eurotiomycetes</taxon>
        <taxon>Eurotiomycetidae</taxon>
        <taxon>Eurotiales</taxon>
        <taxon>Thermoascaceae</taxon>
        <taxon>Paecilomyces</taxon>
    </lineage>
</organism>
<feature type="compositionally biased region" description="Basic residues" evidence="1">
    <location>
        <begin position="504"/>
        <end position="513"/>
    </location>
</feature>
<dbReference type="Gene3D" id="2.30.110.10">
    <property type="entry name" value="Electron Transport, Fmn-binding Protein, Chain A"/>
    <property type="match status" value="1"/>
</dbReference>
<accession>V5G841</accession>
<keyword evidence="4" id="KW-1185">Reference proteome</keyword>
<protein>
    <recommendedName>
        <fullName evidence="2">Pyridoxamine 5'-phosphate oxidase Alr4036 family FMN-binding domain-containing protein</fullName>
    </recommendedName>
</protein>
<dbReference type="Pfam" id="PF12766">
    <property type="entry name" value="Pyridox_oxase_2"/>
    <property type="match status" value="1"/>
</dbReference>
<evidence type="ECO:0000256" key="1">
    <source>
        <dbReference type="SAM" id="MobiDB-lite"/>
    </source>
</evidence>
<feature type="domain" description="Pyridoxamine 5'-phosphate oxidase Alr4036 family FMN-binding" evidence="2">
    <location>
        <begin position="3"/>
        <end position="104"/>
    </location>
</feature>
<dbReference type="eggNOG" id="ENOG502S3WP">
    <property type="taxonomic scope" value="Eukaryota"/>
</dbReference>
<dbReference type="InterPro" id="IPR012349">
    <property type="entry name" value="Split_barrel_FMN-bd"/>
</dbReference>
<gene>
    <name evidence="3" type="ORF">PVAR5_6872</name>
</gene>
<dbReference type="InterPro" id="IPR024624">
    <property type="entry name" value="Pyridox_Oxase_Alr4036_FMN-bd"/>
</dbReference>
<dbReference type="AlphaFoldDB" id="V5G841"/>
<feature type="region of interest" description="Disordered" evidence="1">
    <location>
        <begin position="339"/>
        <end position="409"/>
    </location>
</feature>
<dbReference type="EMBL" id="BAUL01000231">
    <property type="protein sequence ID" value="GAD98181.1"/>
    <property type="molecule type" value="Genomic_DNA"/>
</dbReference>
<dbReference type="HOGENOM" id="CLU_425768_0_0_1"/>
<sequence length="643" mass="70650">MATREMALATIARDPQGQWISRVRYVGFRAFWGQPELHPDAEKQLKEEDGLNPTVFDSDMPTFTTDIRMEKAGQLAESGGVVEAAIWAKEAKNQWRIKGRAFIIGASAEEKGELEARQEIKKGMWLRDAGGTAVGGEWSWEKEVTTYFANHTPVMRGSFKNPPPGHPVTETPTDPNIKLGQKVDDLHDPTARKNFRVVVIRPEEVERLDLNDYENPKRFLWKSVEDDAEKGQRWVETEVSSPSEVFFFSTLSGHQHVLTTFCVLALRAEDLLLLSPTFSTTVTPLLFSRARTTMADETQVVCRICGIPLEDGPMTYMYELCPTHYDRERWNRRLKLLRTDLPPPKKGGSQAASGPVPNPQPAKAAGEDNNNGAPKPAEKSPVPAKGQKGVLPSAANNTEGQKLGPACGPCKRAKIRCKHRLVLDDASNVPASKKRKRDAETQVGVAADKQKDADNNDVSVVGVEAEAPPPAKRARKAQQKESGAVSEETKPSLDAGSVAGPAKRQTRGSLKRKREAEEPQADSKAADAAGATTATVREENRPPVKRSKRARKPTQGVAFANPVVSASTVQTVAPAAAPERRYLAPFPVDNLGGSARIAYHRIQSQRFEALVEEANSKWVAAMEAFQAVKDHLDGWTDQWARGE</sequence>